<keyword evidence="2" id="KW-0813">Transport</keyword>
<feature type="chain" id="PRO_5022681292" description="Phytocyanin domain-containing protein" evidence="13">
    <location>
        <begin position="23"/>
        <end position="168"/>
    </location>
</feature>
<reference evidence="16" key="1">
    <citation type="journal article" date="2019" name="Gigascience">
        <title>De novo genome assembly of the endangered Acer yangbiense, a plant species with extremely small populations endemic to Yunnan Province, China.</title>
        <authorList>
            <person name="Yang J."/>
            <person name="Wariss H.M."/>
            <person name="Tao L."/>
            <person name="Zhang R."/>
            <person name="Yun Q."/>
            <person name="Hollingsworth P."/>
            <person name="Dao Z."/>
            <person name="Luo G."/>
            <person name="Guo H."/>
            <person name="Ma Y."/>
            <person name="Sun W."/>
        </authorList>
    </citation>
    <scope>NUCLEOTIDE SEQUENCE [LARGE SCALE GENOMIC DNA]</scope>
    <source>
        <strain evidence="16">cv. Malutang</strain>
    </source>
</reference>
<evidence type="ECO:0000256" key="8">
    <source>
        <dbReference type="ARBA" id="ARBA00023008"/>
    </source>
</evidence>
<name>A0A5C7H3I0_9ROSI</name>
<protein>
    <recommendedName>
        <fullName evidence="14">Phytocyanin domain-containing protein</fullName>
    </recommendedName>
</protein>
<sequence>MASSSFLISFAIAACFVPSIFAIEHIVGDDKGWTTNFDYQTWAQGKEFSVGDKLVFNYPAGAHCVVRVSDAPSFQQCMKPDNVEALTSGSDVITLATPGKKWYICGVAEHCEAANQKLAITVLPQDGSDASSPSPNSPPLSAARASFASIYYGVMAFVIGFLGMPNLF</sequence>
<evidence type="ECO:0000256" key="10">
    <source>
        <dbReference type="ARBA" id="ARBA00023157"/>
    </source>
</evidence>
<evidence type="ECO:0000256" key="3">
    <source>
        <dbReference type="ARBA" id="ARBA00022692"/>
    </source>
</evidence>
<evidence type="ECO:0000313" key="16">
    <source>
        <dbReference type="Proteomes" id="UP000323000"/>
    </source>
</evidence>
<dbReference type="InterPro" id="IPR039391">
    <property type="entry name" value="Phytocyanin-like"/>
</dbReference>
<dbReference type="GO" id="GO:0005886">
    <property type="term" value="C:plasma membrane"/>
    <property type="evidence" value="ECO:0007669"/>
    <property type="project" value="TreeGrafter"/>
</dbReference>
<dbReference type="GO" id="GO:0046872">
    <property type="term" value="F:metal ion binding"/>
    <property type="evidence" value="ECO:0007669"/>
    <property type="project" value="UniProtKB-KW"/>
</dbReference>
<dbReference type="InterPro" id="IPR008972">
    <property type="entry name" value="Cupredoxin"/>
</dbReference>
<evidence type="ECO:0000256" key="6">
    <source>
        <dbReference type="ARBA" id="ARBA00022982"/>
    </source>
</evidence>
<keyword evidence="3 12" id="KW-0812">Transmembrane</keyword>
<dbReference type="GO" id="GO:0009055">
    <property type="term" value="F:electron transfer activity"/>
    <property type="evidence" value="ECO:0007669"/>
    <property type="project" value="InterPro"/>
</dbReference>
<dbReference type="InterPro" id="IPR003245">
    <property type="entry name" value="Phytocyanin_dom"/>
</dbReference>
<dbReference type="FunFam" id="2.60.40.420:FF:000067">
    <property type="entry name" value="Cupredoxin superfamily protein"/>
    <property type="match status" value="1"/>
</dbReference>
<evidence type="ECO:0000259" key="14">
    <source>
        <dbReference type="PROSITE" id="PS51485"/>
    </source>
</evidence>
<dbReference type="PANTHER" id="PTHR33021">
    <property type="entry name" value="BLUE COPPER PROTEIN"/>
    <property type="match status" value="1"/>
</dbReference>
<evidence type="ECO:0000256" key="13">
    <source>
        <dbReference type="SAM" id="SignalP"/>
    </source>
</evidence>
<evidence type="ECO:0000256" key="11">
    <source>
        <dbReference type="ARBA" id="ARBA00023180"/>
    </source>
</evidence>
<keyword evidence="4" id="KW-0479">Metal-binding</keyword>
<dbReference type="Gene3D" id="2.60.40.420">
    <property type="entry name" value="Cupredoxins - blue copper proteins"/>
    <property type="match status" value="1"/>
</dbReference>
<evidence type="ECO:0000256" key="1">
    <source>
        <dbReference type="ARBA" id="ARBA00004479"/>
    </source>
</evidence>
<dbReference type="AlphaFoldDB" id="A0A5C7H3I0"/>
<evidence type="ECO:0000256" key="5">
    <source>
        <dbReference type="ARBA" id="ARBA00022729"/>
    </source>
</evidence>
<keyword evidence="7 12" id="KW-1133">Transmembrane helix</keyword>
<evidence type="ECO:0000256" key="12">
    <source>
        <dbReference type="SAM" id="Phobius"/>
    </source>
</evidence>
<dbReference type="Pfam" id="PF02298">
    <property type="entry name" value="Cu_bind_like"/>
    <property type="match status" value="1"/>
</dbReference>
<evidence type="ECO:0000313" key="15">
    <source>
        <dbReference type="EMBL" id="TXG51032.1"/>
    </source>
</evidence>
<dbReference type="EMBL" id="VAHF01000011">
    <property type="protein sequence ID" value="TXG51032.1"/>
    <property type="molecule type" value="Genomic_DNA"/>
</dbReference>
<evidence type="ECO:0000256" key="9">
    <source>
        <dbReference type="ARBA" id="ARBA00023136"/>
    </source>
</evidence>
<evidence type="ECO:0000256" key="4">
    <source>
        <dbReference type="ARBA" id="ARBA00022723"/>
    </source>
</evidence>
<gene>
    <name evidence="15" type="ORF">EZV62_023556</name>
</gene>
<keyword evidence="16" id="KW-1185">Reference proteome</keyword>
<keyword evidence="5 13" id="KW-0732">Signal</keyword>
<dbReference type="PANTHER" id="PTHR33021:SF553">
    <property type="entry name" value="PHYTOCYANIN DOMAIN-CONTAINING PROTEIN"/>
    <property type="match status" value="1"/>
</dbReference>
<evidence type="ECO:0000256" key="2">
    <source>
        <dbReference type="ARBA" id="ARBA00022448"/>
    </source>
</evidence>
<dbReference type="SUPFAM" id="SSF49503">
    <property type="entry name" value="Cupredoxins"/>
    <property type="match status" value="1"/>
</dbReference>
<evidence type="ECO:0000256" key="7">
    <source>
        <dbReference type="ARBA" id="ARBA00022989"/>
    </source>
</evidence>
<organism evidence="15 16">
    <name type="scientific">Acer yangbiense</name>
    <dbReference type="NCBI Taxonomy" id="1000413"/>
    <lineage>
        <taxon>Eukaryota</taxon>
        <taxon>Viridiplantae</taxon>
        <taxon>Streptophyta</taxon>
        <taxon>Embryophyta</taxon>
        <taxon>Tracheophyta</taxon>
        <taxon>Spermatophyta</taxon>
        <taxon>Magnoliopsida</taxon>
        <taxon>eudicotyledons</taxon>
        <taxon>Gunneridae</taxon>
        <taxon>Pentapetalae</taxon>
        <taxon>rosids</taxon>
        <taxon>malvids</taxon>
        <taxon>Sapindales</taxon>
        <taxon>Sapindaceae</taxon>
        <taxon>Hippocastanoideae</taxon>
        <taxon>Acereae</taxon>
        <taxon>Acer</taxon>
    </lineage>
</organism>
<comment type="subcellular location">
    <subcellularLocation>
        <location evidence="1">Membrane</location>
        <topology evidence="1">Single-pass type I membrane protein</topology>
    </subcellularLocation>
</comment>
<keyword evidence="11" id="KW-0325">Glycoprotein</keyword>
<keyword evidence="10" id="KW-1015">Disulfide bond</keyword>
<proteinExistence type="predicted"/>
<keyword evidence="9 12" id="KW-0472">Membrane</keyword>
<dbReference type="PROSITE" id="PS51485">
    <property type="entry name" value="PHYTOCYANIN"/>
    <property type="match status" value="1"/>
</dbReference>
<keyword evidence="8" id="KW-0186">Copper</keyword>
<dbReference type="CDD" id="cd04216">
    <property type="entry name" value="Phytocyanin"/>
    <property type="match status" value="1"/>
</dbReference>
<dbReference type="GO" id="GO:0009610">
    <property type="term" value="P:response to symbiotic fungus"/>
    <property type="evidence" value="ECO:0007669"/>
    <property type="project" value="UniProtKB-ARBA"/>
</dbReference>
<keyword evidence="6" id="KW-0249">Electron transport</keyword>
<feature type="signal peptide" evidence="13">
    <location>
        <begin position="1"/>
        <end position="22"/>
    </location>
</feature>
<comment type="caution">
    <text evidence="15">The sequence shown here is derived from an EMBL/GenBank/DDBJ whole genome shotgun (WGS) entry which is preliminary data.</text>
</comment>
<accession>A0A5C7H3I0</accession>
<feature type="domain" description="Phytocyanin" evidence="14">
    <location>
        <begin position="23"/>
        <end position="124"/>
    </location>
</feature>
<dbReference type="Proteomes" id="UP000323000">
    <property type="component" value="Chromosome 11"/>
</dbReference>
<feature type="transmembrane region" description="Helical" evidence="12">
    <location>
        <begin position="142"/>
        <end position="164"/>
    </location>
</feature>
<dbReference type="OrthoDB" id="687943at2759"/>